<dbReference type="PANTHER" id="PTHR44196:SF1">
    <property type="entry name" value="DEHYDROGENASE_REDUCTASE SDR FAMILY MEMBER 7B"/>
    <property type="match status" value="1"/>
</dbReference>
<accession>A0A1M4XE67</accession>
<dbReference type="RefSeq" id="WP_073060132.1">
    <property type="nucleotide sequence ID" value="NZ_FQUS01000004.1"/>
</dbReference>
<evidence type="ECO:0000256" key="3">
    <source>
        <dbReference type="RuleBase" id="RU000363"/>
    </source>
</evidence>
<evidence type="ECO:0000256" key="1">
    <source>
        <dbReference type="ARBA" id="ARBA00006484"/>
    </source>
</evidence>
<dbReference type="GO" id="GO:0016616">
    <property type="term" value="F:oxidoreductase activity, acting on the CH-OH group of donors, NAD or NADP as acceptor"/>
    <property type="evidence" value="ECO:0007669"/>
    <property type="project" value="UniProtKB-ARBA"/>
</dbReference>
<keyword evidence="5" id="KW-1185">Reference proteome</keyword>
<dbReference type="InterPro" id="IPR002347">
    <property type="entry name" value="SDR_fam"/>
</dbReference>
<name>A0A1M4XE67_9BACT</name>
<dbReference type="Gene3D" id="3.40.50.720">
    <property type="entry name" value="NAD(P)-binding Rossmann-like Domain"/>
    <property type="match status" value="1"/>
</dbReference>
<dbReference type="GO" id="GO:0016020">
    <property type="term" value="C:membrane"/>
    <property type="evidence" value="ECO:0007669"/>
    <property type="project" value="TreeGrafter"/>
</dbReference>
<sequence length="240" mass="26239">MDLTSKTAVVTGASGGIGAAFSQALINKGATVYGLARSADKLGQRQQELGDQFVPVTLDITDHESIDRWIQQTFDDDLLPDVLINNAGLGRFGDVDSLPLEDWEAMINTNLSGIFYMCRQVVPLMKDNENSCHIINIASIAGKVSNPQMSGYNASKFGVRGFSEALFQELRYDGIKVTCFYPGSIQTDFFSDANNSESHANMMQPGDVAGVLINVLETPDNFLINDITMRPLNPKHPTEQ</sequence>
<dbReference type="AlphaFoldDB" id="A0A1M4XE67"/>
<dbReference type="Proteomes" id="UP000184041">
    <property type="component" value="Unassembled WGS sequence"/>
</dbReference>
<dbReference type="PANTHER" id="PTHR44196">
    <property type="entry name" value="DEHYDROGENASE/REDUCTASE SDR FAMILY MEMBER 7B"/>
    <property type="match status" value="1"/>
</dbReference>
<proteinExistence type="inferred from homology"/>
<dbReference type="FunFam" id="3.40.50.720:FF:000047">
    <property type="entry name" value="NADP-dependent L-serine/L-allo-threonine dehydrogenase"/>
    <property type="match status" value="1"/>
</dbReference>
<gene>
    <name evidence="4" type="ORF">SAMN05443144_104102</name>
</gene>
<evidence type="ECO:0000256" key="2">
    <source>
        <dbReference type="ARBA" id="ARBA00023002"/>
    </source>
</evidence>
<dbReference type="SUPFAM" id="SSF51735">
    <property type="entry name" value="NAD(P)-binding Rossmann-fold domains"/>
    <property type="match status" value="1"/>
</dbReference>
<dbReference type="EMBL" id="FQUS01000004">
    <property type="protein sequence ID" value="SHE91775.1"/>
    <property type="molecule type" value="Genomic_DNA"/>
</dbReference>
<organism evidence="4 5">
    <name type="scientific">Fodinibius roseus</name>
    <dbReference type="NCBI Taxonomy" id="1194090"/>
    <lineage>
        <taxon>Bacteria</taxon>
        <taxon>Pseudomonadati</taxon>
        <taxon>Balneolota</taxon>
        <taxon>Balneolia</taxon>
        <taxon>Balneolales</taxon>
        <taxon>Balneolaceae</taxon>
        <taxon>Fodinibius</taxon>
    </lineage>
</organism>
<evidence type="ECO:0000313" key="5">
    <source>
        <dbReference type="Proteomes" id="UP000184041"/>
    </source>
</evidence>
<dbReference type="STRING" id="1194090.SAMN05443144_104102"/>
<dbReference type="OrthoDB" id="9775296at2"/>
<dbReference type="InterPro" id="IPR036291">
    <property type="entry name" value="NAD(P)-bd_dom_sf"/>
</dbReference>
<dbReference type="CDD" id="cd05233">
    <property type="entry name" value="SDR_c"/>
    <property type="match status" value="1"/>
</dbReference>
<comment type="similarity">
    <text evidence="1 3">Belongs to the short-chain dehydrogenases/reductases (SDR) family.</text>
</comment>
<dbReference type="Pfam" id="PF00106">
    <property type="entry name" value="adh_short"/>
    <property type="match status" value="1"/>
</dbReference>
<evidence type="ECO:0000313" key="4">
    <source>
        <dbReference type="EMBL" id="SHE91775.1"/>
    </source>
</evidence>
<reference evidence="4 5" key="1">
    <citation type="submission" date="2016-11" db="EMBL/GenBank/DDBJ databases">
        <authorList>
            <person name="Jaros S."/>
            <person name="Januszkiewicz K."/>
            <person name="Wedrychowicz H."/>
        </authorList>
    </citation>
    <scope>NUCLEOTIDE SEQUENCE [LARGE SCALE GENOMIC DNA]</scope>
    <source>
        <strain evidence="4 5">DSM 21986</strain>
    </source>
</reference>
<keyword evidence="2" id="KW-0560">Oxidoreductase</keyword>
<dbReference type="PRINTS" id="PR00081">
    <property type="entry name" value="GDHRDH"/>
</dbReference>
<protein>
    <submittedName>
        <fullName evidence="4">NADP-dependent 3-hydroxy acid dehydrogenase YdfG</fullName>
    </submittedName>
</protein>
<dbReference type="PRINTS" id="PR00080">
    <property type="entry name" value="SDRFAMILY"/>
</dbReference>